<protein>
    <submittedName>
        <fullName evidence="1">Uncharacterized protein</fullName>
    </submittedName>
</protein>
<organism evidence="1 2">
    <name type="scientific">Caenorhabditis nigoni</name>
    <dbReference type="NCBI Taxonomy" id="1611254"/>
    <lineage>
        <taxon>Eukaryota</taxon>
        <taxon>Metazoa</taxon>
        <taxon>Ecdysozoa</taxon>
        <taxon>Nematoda</taxon>
        <taxon>Chromadorea</taxon>
        <taxon>Rhabditida</taxon>
        <taxon>Rhabditina</taxon>
        <taxon>Rhabditomorpha</taxon>
        <taxon>Rhabditoidea</taxon>
        <taxon>Rhabditidae</taxon>
        <taxon>Peloderinae</taxon>
        <taxon>Caenorhabditis</taxon>
    </lineage>
</organism>
<gene>
    <name evidence="1" type="primary">Cnig_chr_X.g23881</name>
    <name evidence="1" type="ORF">B9Z55_023881</name>
</gene>
<dbReference type="Proteomes" id="UP000230233">
    <property type="component" value="Chromosome X"/>
</dbReference>
<reference evidence="2" key="1">
    <citation type="submission" date="2017-10" db="EMBL/GenBank/DDBJ databases">
        <title>Rapid genome shrinkage in a self-fertile nematode reveals novel sperm competition proteins.</title>
        <authorList>
            <person name="Yin D."/>
            <person name="Schwarz E.M."/>
            <person name="Thomas C.G."/>
            <person name="Felde R.L."/>
            <person name="Korf I.F."/>
            <person name="Cutter A.D."/>
            <person name="Schartner C.M."/>
            <person name="Ralston E.J."/>
            <person name="Meyer B.J."/>
            <person name="Haag E.S."/>
        </authorList>
    </citation>
    <scope>NUCLEOTIDE SEQUENCE [LARGE SCALE GENOMIC DNA]</scope>
    <source>
        <strain evidence="2">JU1422</strain>
    </source>
</reference>
<evidence type="ECO:0000313" key="2">
    <source>
        <dbReference type="Proteomes" id="UP000230233"/>
    </source>
</evidence>
<accession>A0A2G5SRS9</accession>
<evidence type="ECO:0000313" key="1">
    <source>
        <dbReference type="EMBL" id="PIC17750.1"/>
    </source>
</evidence>
<sequence length="102" mass="11987">MALTVFSMFISFSENLKNGCGAITMTRTLLIFTEVKICSYKCYVRHFVDNRNCYAPSKYFYDNIPIIDDYAYDDSRYPLRALRGADHQDDLRIAEEQNELLY</sequence>
<comment type="caution">
    <text evidence="1">The sequence shown here is derived from an EMBL/GenBank/DDBJ whole genome shotgun (WGS) entry which is preliminary data.</text>
</comment>
<name>A0A2G5SRS9_9PELO</name>
<keyword evidence="2" id="KW-1185">Reference proteome</keyword>
<dbReference type="EMBL" id="PDUG01000006">
    <property type="protein sequence ID" value="PIC17750.1"/>
    <property type="molecule type" value="Genomic_DNA"/>
</dbReference>
<proteinExistence type="predicted"/>
<dbReference type="AlphaFoldDB" id="A0A2G5SRS9"/>
<dbReference type="STRING" id="1611254.A0A2G5SRS9"/>